<reference evidence="1" key="1">
    <citation type="submission" date="2019-10" db="EMBL/GenBank/DDBJ databases">
        <authorList>
            <consortium name="DOE Joint Genome Institute"/>
            <person name="Kuo A."/>
            <person name="Miyauchi S."/>
            <person name="Kiss E."/>
            <person name="Drula E."/>
            <person name="Kohler A."/>
            <person name="Sanchez-Garcia M."/>
            <person name="Andreopoulos B."/>
            <person name="Barry K.W."/>
            <person name="Bonito G."/>
            <person name="Buee M."/>
            <person name="Carver A."/>
            <person name="Chen C."/>
            <person name="Cichocki N."/>
            <person name="Clum A."/>
            <person name="Culley D."/>
            <person name="Crous P.W."/>
            <person name="Fauchery L."/>
            <person name="Girlanda M."/>
            <person name="Hayes R."/>
            <person name="Keri Z."/>
            <person name="Labutti K."/>
            <person name="Lipzen A."/>
            <person name="Lombard V."/>
            <person name="Magnuson J."/>
            <person name="Maillard F."/>
            <person name="Morin E."/>
            <person name="Murat C."/>
            <person name="Nolan M."/>
            <person name="Ohm R."/>
            <person name="Pangilinan J."/>
            <person name="Pereira M."/>
            <person name="Perotto S."/>
            <person name="Peter M."/>
            <person name="Riley R."/>
            <person name="Sitrit Y."/>
            <person name="Stielow B."/>
            <person name="Szollosi G."/>
            <person name="Zifcakova L."/>
            <person name="Stursova M."/>
            <person name="Spatafora J.W."/>
            <person name="Tedersoo L."/>
            <person name="Vaario L.-M."/>
            <person name="Yamada A."/>
            <person name="Yan M."/>
            <person name="Wang P."/>
            <person name="Xu J."/>
            <person name="Bruns T."/>
            <person name="Baldrian P."/>
            <person name="Vilgalys R."/>
            <person name="Henrissat B."/>
            <person name="Grigoriev I.V."/>
            <person name="Hibbett D."/>
            <person name="Nagy L.G."/>
            <person name="Martin F.M."/>
        </authorList>
    </citation>
    <scope>NUCLEOTIDE SEQUENCE</scope>
    <source>
        <strain evidence="1">P2</strain>
    </source>
</reference>
<name>A0ACB6ZP63_THEGA</name>
<evidence type="ECO:0000313" key="1">
    <source>
        <dbReference type="EMBL" id="KAF9651113.1"/>
    </source>
</evidence>
<comment type="caution">
    <text evidence="1">The sequence shown here is derived from an EMBL/GenBank/DDBJ whole genome shotgun (WGS) entry which is preliminary data.</text>
</comment>
<evidence type="ECO:0000313" key="2">
    <source>
        <dbReference type="Proteomes" id="UP000886501"/>
    </source>
</evidence>
<sequence length="358" mass="40278">MFNHALVLDKLGELNDIPRRGPTPRKRVRSSPCLPQRLPSTGVLDRDAEEELPGLILKQLRHSPSPPPESVASEETSSESTTPTTPTTPHSPIFGKNSWEVFRAIEKKDLMFLMEVRDRAFHVLLKKSGDTTPLVHSMRIGKSHSDVTIVLLGALSRWVNNLPDEEVNLPKTKVLLRALRTNLKLAIDYGLQSQQNDLIASFMQTLIMSEGEKWVRDQTIAIAIALRSGTEGKPVTTAEICVRKFATRELGRANYISALEDYVANATADLIMMAAWHCALDFLQDASPIPTWYFARDDRVHKTLIHELDKYAAIINHKAGRRLRWQFRVLRAVMEGRSTSSKQKVDSLRVEFDEGPGV</sequence>
<reference evidence="1" key="2">
    <citation type="journal article" date="2020" name="Nat. Commun.">
        <title>Large-scale genome sequencing of mycorrhizal fungi provides insights into the early evolution of symbiotic traits.</title>
        <authorList>
            <person name="Miyauchi S."/>
            <person name="Kiss E."/>
            <person name="Kuo A."/>
            <person name="Drula E."/>
            <person name="Kohler A."/>
            <person name="Sanchez-Garcia M."/>
            <person name="Morin E."/>
            <person name="Andreopoulos B."/>
            <person name="Barry K.W."/>
            <person name="Bonito G."/>
            <person name="Buee M."/>
            <person name="Carver A."/>
            <person name="Chen C."/>
            <person name="Cichocki N."/>
            <person name="Clum A."/>
            <person name="Culley D."/>
            <person name="Crous P.W."/>
            <person name="Fauchery L."/>
            <person name="Girlanda M."/>
            <person name="Hayes R.D."/>
            <person name="Keri Z."/>
            <person name="LaButti K."/>
            <person name="Lipzen A."/>
            <person name="Lombard V."/>
            <person name="Magnuson J."/>
            <person name="Maillard F."/>
            <person name="Murat C."/>
            <person name="Nolan M."/>
            <person name="Ohm R.A."/>
            <person name="Pangilinan J."/>
            <person name="Pereira M.F."/>
            <person name="Perotto S."/>
            <person name="Peter M."/>
            <person name="Pfister S."/>
            <person name="Riley R."/>
            <person name="Sitrit Y."/>
            <person name="Stielow J.B."/>
            <person name="Szollosi G."/>
            <person name="Zifcakova L."/>
            <person name="Stursova M."/>
            <person name="Spatafora J.W."/>
            <person name="Tedersoo L."/>
            <person name="Vaario L.M."/>
            <person name="Yamada A."/>
            <person name="Yan M."/>
            <person name="Wang P."/>
            <person name="Xu J."/>
            <person name="Bruns T."/>
            <person name="Baldrian P."/>
            <person name="Vilgalys R."/>
            <person name="Dunand C."/>
            <person name="Henrissat B."/>
            <person name="Grigoriev I.V."/>
            <person name="Hibbett D."/>
            <person name="Nagy L.G."/>
            <person name="Martin F.M."/>
        </authorList>
    </citation>
    <scope>NUCLEOTIDE SEQUENCE</scope>
    <source>
        <strain evidence="1">P2</strain>
    </source>
</reference>
<gene>
    <name evidence="1" type="ORF">BDM02DRAFT_3154506</name>
</gene>
<protein>
    <submittedName>
        <fullName evidence="1">Uncharacterized protein</fullName>
    </submittedName>
</protein>
<organism evidence="1 2">
    <name type="scientific">Thelephora ganbajun</name>
    <name type="common">Ganba fungus</name>
    <dbReference type="NCBI Taxonomy" id="370292"/>
    <lineage>
        <taxon>Eukaryota</taxon>
        <taxon>Fungi</taxon>
        <taxon>Dikarya</taxon>
        <taxon>Basidiomycota</taxon>
        <taxon>Agaricomycotina</taxon>
        <taxon>Agaricomycetes</taxon>
        <taxon>Thelephorales</taxon>
        <taxon>Thelephoraceae</taxon>
        <taxon>Thelephora</taxon>
    </lineage>
</organism>
<dbReference type="Proteomes" id="UP000886501">
    <property type="component" value="Unassembled WGS sequence"/>
</dbReference>
<accession>A0ACB6ZP63</accession>
<dbReference type="EMBL" id="MU117978">
    <property type="protein sequence ID" value="KAF9651113.1"/>
    <property type="molecule type" value="Genomic_DNA"/>
</dbReference>
<keyword evidence="2" id="KW-1185">Reference proteome</keyword>
<proteinExistence type="predicted"/>